<proteinExistence type="predicted"/>
<dbReference type="OrthoDB" id="7185399at2"/>
<dbReference type="STRING" id="1292034.OR37_02535"/>
<sequence length="177" mass="19410">MAYKSADEILKPDSRFDNLCVPEGEGLRFMTIADHHQMIEEVALAGAAPAEVRDAYDRARNAKLYAFFDYDLFVVGEVQAFGAFELALKHRLNGHGLQQKGTLRNLVDRARKAGVFPKLVPGASILDDQVEVIILLRNALAHGNSEIHPPGMALRTLELCAWGIDTVFPLQIAADGA</sequence>
<comment type="caution">
    <text evidence="1">The sequence shown here is derived from an EMBL/GenBank/DDBJ whole genome shotgun (WGS) entry which is preliminary data.</text>
</comment>
<accession>R0EKE4</accession>
<dbReference type="PATRIC" id="fig|1292034.3.peg.2519"/>
<keyword evidence="2" id="KW-1185">Reference proteome</keyword>
<dbReference type="RefSeq" id="WP_004620311.1">
    <property type="nucleotide sequence ID" value="NZ_APMP01000015.1"/>
</dbReference>
<reference evidence="1 2" key="1">
    <citation type="journal article" date="2013" name="Genome Announc.">
        <title>Draft Genome Sequence for Caulobacter sp. Strain OR37, a Bacterium Tolerant to Heavy Metals.</title>
        <authorList>
            <person name="Utturkar S.M."/>
            <person name="Bollmann A."/>
            <person name="Brzoska R.M."/>
            <person name="Klingeman D.M."/>
            <person name="Epstein S.E."/>
            <person name="Palumbo A.V."/>
            <person name="Brown S.D."/>
        </authorList>
    </citation>
    <scope>NUCLEOTIDE SEQUENCE [LARGE SCALE GENOMIC DNA]</scope>
    <source>
        <strain evidence="1 2">OR37</strain>
    </source>
</reference>
<dbReference type="eggNOG" id="ENOG5032THS">
    <property type="taxonomic scope" value="Bacteria"/>
</dbReference>
<gene>
    <name evidence="1" type="ORF">OR37_02535</name>
</gene>
<evidence type="ECO:0000313" key="2">
    <source>
        <dbReference type="Proteomes" id="UP000013063"/>
    </source>
</evidence>
<dbReference type="AlphaFoldDB" id="R0EKE4"/>
<organism evidence="1 2">
    <name type="scientific">Caulobacter vibrioides OR37</name>
    <dbReference type="NCBI Taxonomy" id="1292034"/>
    <lineage>
        <taxon>Bacteria</taxon>
        <taxon>Pseudomonadati</taxon>
        <taxon>Pseudomonadota</taxon>
        <taxon>Alphaproteobacteria</taxon>
        <taxon>Caulobacterales</taxon>
        <taxon>Caulobacteraceae</taxon>
        <taxon>Caulobacter</taxon>
    </lineage>
</organism>
<evidence type="ECO:0000313" key="1">
    <source>
        <dbReference type="EMBL" id="ENZ81597.1"/>
    </source>
</evidence>
<name>R0EKE4_CAUVI</name>
<dbReference type="Proteomes" id="UP000013063">
    <property type="component" value="Unassembled WGS sequence"/>
</dbReference>
<protein>
    <recommendedName>
        <fullName evidence="3">DUF4145 domain-containing protein</fullName>
    </recommendedName>
</protein>
<dbReference type="EMBL" id="APMP01000015">
    <property type="protein sequence ID" value="ENZ81597.1"/>
    <property type="molecule type" value="Genomic_DNA"/>
</dbReference>
<evidence type="ECO:0008006" key="3">
    <source>
        <dbReference type="Google" id="ProtNLM"/>
    </source>
</evidence>